<reference evidence="1 2" key="1">
    <citation type="journal article" date="2024" name="IMA Fungus">
        <title>Apiospora arundinis, a panoply of carbohydrate-active enzymes and secondary metabolites.</title>
        <authorList>
            <person name="Sorensen T."/>
            <person name="Petersen C."/>
            <person name="Muurmann A.T."/>
            <person name="Christiansen J.V."/>
            <person name="Brundto M.L."/>
            <person name="Overgaard C.K."/>
            <person name="Boysen A.T."/>
            <person name="Wollenberg R.D."/>
            <person name="Larsen T.O."/>
            <person name="Sorensen J.L."/>
            <person name="Nielsen K.L."/>
            <person name="Sondergaard T.E."/>
        </authorList>
    </citation>
    <scope>NUCLEOTIDE SEQUENCE [LARGE SCALE GENOMIC DNA]</scope>
    <source>
        <strain evidence="1 2">AAU 773</strain>
    </source>
</reference>
<keyword evidence="2" id="KW-1185">Reference proteome</keyword>
<sequence>MSTAQQQEATRPELSRQHIIDAAAAVALALDGKIKYAVVGSGACSVLGSQQVTENLEIVVPKGQTQQTRSLLKEHPTSFDIEKRTLHTYFKSSSEPSGGRVRIELLAPPGMFREEYTESTPMILIPSGDKKIRVLKPTLLLNSRCASVQDQRTEEGKRAHAMDIVFLLGWCHRNDVVPTSDEVPHATMPFVHTFISLLPSSKEHWVNAGYDLKQGRFKTQ</sequence>
<name>A0ABR2IT83_9PEZI</name>
<dbReference type="EMBL" id="JAPCWZ010000004">
    <property type="protein sequence ID" value="KAK8867566.1"/>
    <property type="molecule type" value="Genomic_DNA"/>
</dbReference>
<gene>
    <name evidence="1" type="ORF">PGQ11_006144</name>
</gene>
<evidence type="ECO:0000313" key="2">
    <source>
        <dbReference type="Proteomes" id="UP001390339"/>
    </source>
</evidence>
<evidence type="ECO:0000313" key="1">
    <source>
        <dbReference type="EMBL" id="KAK8867566.1"/>
    </source>
</evidence>
<dbReference type="Proteomes" id="UP001390339">
    <property type="component" value="Unassembled WGS sequence"/>
</dbReference>
<comment type="caution">
    <text evidence="1">The sequence shown here is derived from an EMBL/GenBank/DDBJ whole genome shotgun (WGS) entry which is preliminary data.</text>
</comment>
<protein>
    <submittedName>
        <fullName evidence="1">Uncharacterized protein</fullName>
    </submittedName>
</protein>
<organism evidence="1 2">
    <name type="scientific">Apiospora arundinis</name>
    <dbReference type="NCBI Taxonomy" id="335852"/>
    <lineage>
        <taxon>Eukaryota</taxon>
        <taxon>Fungi</taxon>
        <taxon>Dikarya</taxon>
        <taxon>Ascomycota</taxon>
        <taxon>Pezizomycotina</taxon>
        <taxon>Sordariomycetes</taxon>
        <taxon>Xylariomycetidae</taxon>
        <taxon>Amphisphaeriales</taxon>
        <taxon>Apiosporaceae</taxon>
        <taxon>Apiospora</taxon>
    </lineage>
</organism>
<proteinExistence type="predicted"/>
<accession>A0ABR2IT83</accession>